<organism evidence="1 2">
    <name type="scientific">Mythimna loreyi</name>
    <dbReference type="NCBI Taxonomy" id="667449"/>
    <lineage>
        <taxon>Eukaryota</taxon>
        <taxon>Metazoa</taxon>
        <taxon>Ecdysozoa</taxon>
        <taxon>Arthropoda</taxon>
        <taxon>Hexapoda</taxon>
        <taxon>Insecta</taxon>
        <taxon>Pterygota</taxon>
        <taxon>Neoptera</taxon>
        <taxon>Endopterygota</taxon>
        <taxon>Lepidoptera</taxon>
        <taxon>Glossata</taxon>
        <taxon>Ditrysia</taxon>
        <taxon>Noctuoidea</taxon>
        <taxon>Noctuidae</taxon>
        <taxon>Noctuinae</taxon>
        <taxon>Hadenini</taxon>
        <taxon>Mythimna</taxon>
    </lineage>
</organism>
<dbReference type="Proteomes" id="UP001231649">
    <property type="component" value="Chromosome 13"/>
</dbReference>
<accession>A0ACC2QJL2</accession>
<keyword evidence="2" id="KW-1185">Reference proteome</keyword>
<evidence type="ECO:0000313" key="2">
    <source>
        <dbReference type="Proteomes" id="UP001231649"/>
    </source>
</evidence>
<sequence>MSLFYLAIGLTVLVYALYRYFTRTFDYWKSRNVAGPEPTVFFGNLKESALRKKNIGIVMQEIYDSFPNEKVVGVYRMTTPCLLIRDLDILKHIFIKDFEVFADRGVEFSKQGLGKNLFHADGETWRALRNRFTPIFTSGKLRSMYYLMQAGANQFLDYITTECQSKQEFEVHSLLQTYTLSTISTCAFGVNFNSLSDKLEALKLVDKFISEPSYANELDMMYPGLLKSLNLSIIPTSTQIFFKMLVDDLIAQRNGKPSGRHDFMDLILELRELGEINNAKYGNSAATVEITDDIIAAQAFVFYVAGYETSATTMAYLMYQLALNPAIQNKLTAEIDEVIKAHNGEVTYDTIKDMKYMNKVFDETLRMYSISEPLLRKATKDYKVPGTDLVIEKNTTVLISPRGIQYDEKYYPKPEVFNPDRFDAEEVAKRHPCAYLPFGIGPRNCIGMRFARLQSQLCIAMMLSKFRVEPSKNTNFNLQVDPDRFIIGPYGGIHLNIIPRKLKV</sequence>
<protein>
    <submittedName>
        <fullName evidence="1">Uncharacterized protein</fullName>
    </submittedName>
</protein>
<dbReference type="EMBL" id="CM056789">
    <property type="protein sequence ID" value="KAJ8718428.1"/>
    <property type="molecule type" value="Genomic_DNA"/>
</dbReference>
<gene>
    <name evidence="1" type="ORF">PYW08_002665</name>
</gene>
<proteinExistence type="predicted"/>
<reference evidence="1" key="1">
    <citation type="submission" date="2023-03" db="EMBL/GenBank/DDBJ databases">
        <title>Chromosome-level genomes of two armyworms, Mythimna separata and Mythimna loreyi, provide insights into the biosynthesis and reception of sex pheromones.</title>
        <authorList>
            <person name="Zhao H."/>
        </authorList>
    </citation>
    <scope>NUCLEOTIDE SEQUENCE</scope>
    <source>
        <strain evidence="1">BeijingLab</strain>
    </source>
</reference>
<comment type="caution">
    <text evidence="1">The sequence shown here is derived from an EMBL/GenBank/DDBJ whole genome shotgun (WGS) entry which is preliminary data.</text>
</comment>
<evidence type="ECO:0000313" key="1">
    <source>
        <dbReference type="EMBL" id="KAJ8718428.1"/>
    </source>
</evidence>
<name>A0ACC2QJL2_9NEOP</name>